<dbReference type="GO" id="GO:0006351">
    <property type="term" value="P:DNA-templated transcription"/>
    <property type="evidence" value="ECO:0007669"/>
    <property type="project" value="InterPro"/>
</dbReference>
<dbReference type="Pfam" id="PF04082">
    <property type="entry name" value="Fungal_trans"/>
    <property type="match status" value="1"/>
</dbReference>
<evidence type="ECO:0000313" key="8">
    <source>
        <dbReference type="Proteomes" id="UP001175261"/>
    </source>
</evidence>
<keyword evidence="4" id="KW-0804">Transcription</keyword>
<evidence type="ECO:0000256" key="2">
    <source>
        <dbReference type="ARBA" id="ARBA00022723"/>
    </source>
</evidence>
<gene>
    <name evidence="7" type="ORF">NLU13_3484</name>
</gene>
<dbReference type="GO" id="GO:0008270">
    <property type="term" value="F:zinc ion binding"/>
    <property type="evidence" value="ECO:0007669"/>
    <property type="project" value="InterPro"/>
</dbReference>
<dbReference type="PANTHER" id="PTHR47338">
    <property type="entry name" value="ZN(II)2CYS6 TRANSCRIPTION FACTOR (EUROFUNG)-RELATED"/>
    <property type="match status" value="1"/>
</dbReference>
<comment type="caution">
    <text evidence="7">The sequence shown here is derived from an EMBL/GenBank/DDBJ whole genome shotgun (WGS) entry which is preliminary data.</text>
</comment>
<dbReference type="AlphaFoldDB" id="A0AA39L9T6"/>
<dbReference type="PROSITE" id="PS50048">
    <property type="entry name" value="ZN2_CY6_FUNGAL_2"/>
    <property type="match status" value="1"/>
</dbReference>
<comment type="subcellular location">
    <subcellularLocation>
        <location evidence="1">Nucleus</location>
    </subcellularLocation>
</comment>
<evidence type="ECO:0000259" key="6">
    <source>
        <dbReference type="PROSITE" id="PS50048"/>
    </source>
</evidence>
<dbReference type="GO" id="GO:0005634">
    <property type="term" value="C:nucleus"/>
    <property type="evidence" value="ECO:0007669"/>
    <property type="project" value="UniProtKB-SubCell"/>
</dbReference>
<dbReference type="SUPFAM" id="SSF57701">
    <property type="entry name" value="Zn2/Cys6 DNA-binding domain"/>
    <property type="match status" value="1"/>
</dbReference>
<dbReference type="Pfam" id="PF00172">
    <property type="entry name" value="Zn_clus"/>
    <property type="match status" value="1"/>
</dbReference>
<dbReference type="PANTHER" id="PTHR47338:SF16">
    <property type="entry name" value="TRANSCRIPTION FACTOR, PUTATIVE (AFU_ORTHOLOGUE AFUA_2G09360)-RELATED"/>
    <property type="match status" value="1"/>
</dbReference>
<dbReference type="SMART" id="SM00066">
    <property type="entry name" value="GAL4"/>
    <property type="match status" value="1"/>
</dbReference>
<dbReference type="CDD" id="cd00067">
    <property type="entry name" value="GAL4"/>
    <property type="match status" value="1"/>
</dbReference>
<dbReference type="GO" id="GO:0000981">
    <property type="term" value="F:DNA-binding transcription factor activity, RNA polymerase II-specific"/>
    <property type="evidence" value="ECO:0007669"/>
    <property type="project" value="InterPro"/>
</dbReference>
<dbReference type="GO" id="GO:0003677">
    <property type="term" value="F:DNA binding"/>
    <property type="evidence" value="ECO:0007669"/>
    <property type="project" value="InterPro"/>
</dbReference>
<sequence length="530" mass="60432">MRPIKACLQCRTAKRKCDRKHGSACSQCAVRNIACSDSVKAVTLTPPPARLPLPPRASPVDEETILLVDLYFRFIHDQPHSLFHKPSLRSSVLAGLVSKPVLYGILGNAARFAHDPAIRARGATYIAKAKAALKDCLEEISLENIQACILIGNTCFGDCNADAESLYFVLAIRMCQILKLGTVNEADDGVTRETKRRIFWSCFIIDTWASGGSDLSRQFQWRANGPRLPMNEVDFDAMRPGDSDVPESKWRPGFWAYMVSLVEIYTKIMNFYVLLAETHEWDEAMIDEEVRNLDRQLTEFDNSLDPEWHFSPENLRAFTEKGIGSVFVAFHLGYHHYWTLLFYQYLDRRRPATRNGKAYSDRCKTHARIVCDILRLSRSDSKAPGMYNIVGHLTIVSSSVLLHTYLFGETYELEDAKRRLESNLESLVQLRGYWPSVELMIHRLVVFQKNCIWSMGRNTYRFDKWMVKFLIAHSLALEDKEEGAQMQAEALPDHVPGIEPLERTRITHSMFMDLQGADWNLVPTGSSSHS</sequence>
<dbReference type="InterPro" id="IPR001138">
    <property type="entry name" value="Zn2Cys6_DnaBD"/>
</dbReference>
<dbReference type="InterPro" id="IPR050815">
    <property type="entry name" value="TF_fung"/>
</dbReference>
<evidence type="ECO:0000313" key="7">
    <source>
        <dbReference type="EMBL" id="KAK0389911.1"/>
    </source>
</evidence>
<dbReference type="PROSITE" id="PS00463">
    <property type="entry name" value="ZN2_CY6_FUNGAL_1"/>
    <property type="match status" value="1"/>
</dbReference>
<evidence type="ECO:0000256" key="1">
    <source>
        <dbReference type="ARBA" id="ARBA00004123"/>
    </source>
</evidence>
<keyword evidence="5" id="KW-0539">Nucleus</keyword>
<feature type="domain" description="Zn(2)-C6 fungal-type" evidence="6">
    <location>
        <begin position="6"/>
        <end position="37"/>
    </location>
</feature>
<name>A0AA39L9T6_SARSR</name>
<dbReference type="InterPro" id="IPR036864">
    <property type="entry name" value="Zn2-C6_fun-type_DNA-bd_sf"/>
</dbReference>
<evidence type="ECO:0000256" key="4">
    <source>
        <dbReference type="ARBA" id="ARBA00023163"/>
    </source>
</evidence>
<dbReference type="InterPro" id="IPR007219">
    <property type="entry name" value="XnlR_reg_dom"/>
</dbReference>
<organism evidence="7 8">
    <name type="scientific">Sarocladium strictum</name>
    <name type="common">Black bundle disease fungus</name>
    <name type="synonym">Acremonium strictum</name>
    <dbReference type="NCBI Taxonomy" id="5046"/>
    <lineage>
        <taxon>Eukaryota</taxon>
        <taxon>Fungi</taxon>
        <taxon>Dikarya</taxon>
        <taxon>Ascomycota</taxon>
        <taxon>Pezizomycotina</taxon>
        <taxon>Sordariomycetes</taxon>
        <taxon>Hypocreomycetidae</taxon>
        <taxon>Hypocreales</taxon>
        <taxon>Sarocladiaceae</taxon>
        <taxon>Sarocladium</taxon>
    </lineage>
</organism>
<keyword evidence="2" id="KW-0479">Metal-binding</keyword>
<protein>
    <recommendedName>
        <fullName evidence="6">Zn(2)-C6 fungal-type domain-containing protein</fullName>
    </recommendedName>
</protein>
<dbReference type="Proteomes" id="UP001175261">
    <property type="component" value="Unassembled WGS sequence"/>
</dbReference>
<accession>A0AA39L9T6</accession>
<dbReference type="SMART" id="SM00906">
    <property type="entry name" value="Fungal_trans"/>
    <property type="match status" value="1"/>
</dbReference>
<dbReference type="CDD" id="cd12148">
    <property type="entry name" value="fungal_TF_MHR"/>
    <property type="match status" value="1"/>
</dbReference>
<evidence type="ECO:0000256" key="3">
    <source>
        <dbReference type="ARBA" id="ARBA00023015"/>
    </source>
</evidence>
<dbReference type="EMBL" id="JAPDFR010000002">
    <property type="protein sequence ID" value="KAK0389911.1"/>
    <property type="molecule type" value="Genomic_DNA"/>
</dbReference>
<dbReference type="Gene3D" id="4.10.240.10">
    <property type="entry name" value="Zn(2)-C6 fungal-type DNA-binding domain"/>
    <property type="match status" value="1"/>
</dbReference>
<reference evidence="7" key="1">
    <citation type="submission" date="2022-10" db="EMBL/GenBank/DDBJ databases">
        <title>Determination and structural analysis of whole genome sequence of Sarocladium strictum F4-1.</title>
        <authorList>
            <person name="Hu L."/>
            <person name="Jiang Y."/>
        </authorList>
    </citation>
    <scope>NUCLEOTIDE SEQUENCE</scope>
    <source>
        <strain evidence="7">F4-1</strain>
    </source>
</reference>
<proteinExistence type="predicted"/>
<keyword evidence="3" id="KW-0805">Transcription regulation</keyword>
<keyword evidence="8" id="KW-1185">Reference proteome</keyword>
<evidence type="ECO:0000256" key="5">
    <source>
        <dbReference type="ARBA" id="ARBA00023242"/>
    </source>
</evidence>